<proteinExistence type="predicted"/>
<feature type="transmembrane region" description="Helical" evidence="9">
    <location>
        <begin position="614"/>
        <end position="637"/>
    </location>
</feature>
<keyword evidence="5 7" id="KW-0040">ANK repeat</keyword>
<feature type="compositionally biased region" description="Basic and acidic residues" evidence="8">
    <location>
        <begin position="502"/>
        <end position="514"/>
    </location>
</feature>
<feature type="repeat" description="ANK" evidence="7">
    <location>
        <begin position="311"/>
        <end position="332"/>
    </location>
</feature>
<keyword evidence="12" id="KW-1185">Reference proteome</keyword>
<dbReference type="InterPro" id="IPR026961">
    <property type="entry name" value="PGG_dom"/>
</dbReference>
<feature type="region of interest" description="Disordered" evidence="8">
    <location>
        <begin position="494"/>
        <end position="525"/>
    </location>
</feature>
<dbReference type="PANTHER" id="PTHR24186:SF46">
    <property type="entry name" value="PROTEIN ACCELERATED CELL DEATH 6-LIKE"/>
    <property type="match status" value="1"/>
</dbReference>
<dbReference type="GO" id="GO:0005886">
    <property type="term" value="C:plasma membrane"/>
    <property type="evidence" value="ECO:0007669"/>
    <property type="project" value="TreeGrafter"/>
</dbReference>
<reference evidence="11 12" key="1">
    <citation type="submission" date="2018-02" db="EMBL/GenBank/DDBJ databases">
        <title>Draft genome of wild Prunus yedoensis var. nudiflora.</title>
        <authorList>
            <person name="Baek S."/>
            <person name="Kim J.-H."/>
            <person name="Choi K."/>
            <person name="Kim G.-B."/>
            <person name="Cho A."/>
            <person name="Jang H."/>
            <person name="Shin C.-H."/>
            <person name="Yu H.-J."/>
            <person name="Mun J.-H."/>
        </authorList>
    </citation>
    <scope>NUCLEOTIDE SEQUENCE [LARGE SCALE GENOMIC DNA]</scope>
    <source>
        <strain evidence="12">cv. Jeju island</strain>
        <tissue evidence="11">Leaf</tissue>
    </source>
</reference>
<evidence type="ECO:0000256" key="4">
    <source>
        <dbReference type="ARBA" id="ARBA00022989"/>
    </source>
</evidence>
<evidence type="ECO:0000256" key="1">
    <source>
        <dbReference type="ARBA" id="ARBA00004141"/>
    </source>
</evidence>
<feature type="repeat" description="ANK" evidence="7">
    <location>
        <begin position="345"/>
        <end position="377"/>
    </location>
</feature>
<feature type="transmembrane region" description="Helical" evidence="9">
    <location>
        <begin position="643"/>
        <end position="668"/>
    </location>
</feature>
<dbReference type="PANTHER" id="PTHR24186">
    <property type="entry name" value="PROTEIN PHOSPHATASE 1 REGULATORY SUBUNIT"/>
    <property type="match status" value="1"/>
</dbReference>
<dbReference type="SUPFAM" id="SSF48403">
    <property type="entry name" value="Ankyrin repeat"/>
    <property type="match status" value="1"/>
</dbReference>
<evidence type="ECO:0000256" key="8">
    <source>
        <dbReference type="SAM" id="MobiDB-lite"/>
    </source>
</evidence>
<gene>
    <name evidence="11" type="ORF">Pyn_18212</name>
</gene>
<evidence type="ECO:0000313" key="12">
    <source>
        <dbReference type="Proteomes" id="UP000250321"/>
    </source>
</evidence>
<dbReference type="STRING" id="2094558.A0A314YET3"/>
<keyword evidence="3" id="KW-0677">Repeat</keyword>
<feature type="repeat" description="ANK" evidence="7">
    <location>
        <begin position="415"/>
        <end position="435"/>
    </location>
</feature>
<evidence type="ECO:0000256" key="7">
    <source>
        <dbReference type="PROSITE-ProRule" id="PRU00023"/>
    </source>
</evidence>
<feature type="repeat" description="ANK" evidence="7">
    <location>
        <begin position="162"/>
        <end position="195"/>
    </location>
</feature>
<protein>
    <submittedName>
        <fullName evidence="11">Protein ACCELERATED CELL DEATH 6-like</fullName>
    </submittedName>
</protein>
<dbReference type="InterPro" id="IPR002110">
    <property type="entry name" value="Ankyrin_rpt"/>
</dbReference>
<evidence type="ECO:0000256" key="3">
    <source>
        <dbReference type="ARBA" id="ARBA00022737"/>
    </source>
</evidence>
<evidence type="ECO:0000259" key="10">
    <source>
        <dbReference type="Pfam" id="PF13962"/>
    </source>
</evidence>
<dbReference type="Pfam" id="PF00023">
    <property type="entry name" value="Ank"/>
    <property type="match status" value="1"/>
</dbReference>
<evidence type="ECO:0000256" key="6">
    <source>
        <dbReference type="ARBA" id="ARBA00023136"/>
    </source>
</evidence>
<dbReference type="Proteomes" id="UP000250321">
    <property type="component" value="Unassembled WGS sequence"/>
</dbReference>
<feature type="transmembrane region" description="Helical" evidence="9">
    <location>
        <begin position="578"/>
        <end position="602"/>
    </location>
</feature>
<comment type="subcellular location">
    <subcellularLocation>
        <location evidence="1">Membrane</location>
        <topology evidence="1">Multi-pass membrane protein</topology>
    </subcellularLocation>
</comment>
<evidence type="ECO:0000256" key="2">
    <source>
        <dbReference type="ARBA" id="ARBA00022692"/>
    </source>
</evidence>
<dbReference type="AlphaFoldDB" id="A0A314YET3"/>
<dbReference type="Pfam" id="PF12796">
    <property type="entry name" value="Ank_2"/>
    <property type="match status" value="4"/>
</dbReference>
<sequence length="729" mass="80973">MTFRSKDAIGLSIREADGDVDANASLRIVQSGVSDIKPSWERKFVVETLKLESGTETKLPLQKTKPHHQTQDFEETDRDPEILSLYQQLYNYATLGKKDIFNETIAKKCHDPNVQVQLLSRLSPQNCTLVHIAVSFGHAELAAEILQRNESNKALLFKKNMEGDTALHIAVKAGDLVTTKTLLQEAKATTDVENNDDLLTLLTMKNDEENTALHEALIRGHQSVAKYLIEVDPAVSLDANKEQKSTLYLAAEEGFDEIVKLIHKRAVEKNSEVFLHGKSPLHAAILGRRNKELLKIISGMEEIFLNPKDEEGRTPLHCAASIGYVEGVRFLLGTRLSDSHRKDNDGNFPIHSSSSKGHVDIVKELLRHCPDSKELKNSSGENILHVAARCGKDNLVNYFLKMGEFQMLINQKDNEGNTPLHLATKRHHPKVVYILTWDRRTNLKLVNDRGMTALDVAEGSLETIATYHGRLTRTILKSAGAQRAQSLHVLLRQKTSSQVPDKGGEFATKSEDAGTKGSTHSKLPNEESIRDRVNTLLVVATLVATVTFAAGFTMPGGYNSSSPQEGMATLLNKDMFQAFVICNTIAMYSAVLVTVCLIWAQLGDLNLVYAALRLALPLLAIALTMMSLAFMVGVYVVVSDLHWLSYVVLILGVLFIFTVLVVFIPFVFETTSRFRMVRYITYFPFCMEVLASGSLKDDQEVLASSLHHKSPSLRDIVTGLQTSRLGMLK</sequence>
<keyword evidence="4 9" id="KW-1133">Transmembrane helix</keyword>
<evidence type="ECO:0000313" key="11">
    <source>
        <dbReference type="EMBL" id="PQQ03521.1"/>
    </source>
</evidence>
<dbReference type="OrthoDB" id="598775at2759"/>
<feature type="transmembrane region" description="Helical" evidence="9">
    <location>
        <begin position="536"/>
        <end position="558"/>
    </location>
</feature>
<dbReference type="EMBL" id="PJQY01001330">
    <property type="protein sequence ID" value="PQQ03521.1"/>
    <property type="molecule type" value="Genomic_DNA"/>
</dbReference>
<feature type="region of interest" description="Disordered" evidence="8">
    <location>
        <begin position="56"/>
        <end position="76"/>
    </location>
</feature>
<keyword evidence="2 9" id="KW-0812">Transmembrane</keyword>
<keyword evidence="6 9" id="KW-0472">Membrane</keyword>
<evidence type="ECO:0000256" key="9">
    <source>
        <dbReference type="SAM" id="Phobius"/>
    </source>
</evidence>
<evidence type="ECO:0000256" key="5">
    <source>
        <dbReference type="ARBA" id="ARBA00023043"/>
    </source>
</evidence>
<dbReference type="Gene3D" id="1.25.40.20">
    <property type="entry name" value="Ankyrin repeat-containing domain"/>
    <property type="match status" value="3"/>
</dbReference>
<dbReference type="SMART" id="SM00248">
    <property type="entry name" value="ANK"/>
    <property type="match status" value="9"/>
</dbReference>
<name>A0A314YET3_PRUYE</name>
<comment type="caution">
    <text evidence="11">The sequence shown here is derived from an EMBL/GenBank/DDBJ whole genome shotgun (WGS) entry which is preliminary data.</text>
</comment>
<dbReference type="Pfam" id="PF13962">
    <property type="entry name" value="PGG"/>
    <property type="match status" value="1"/>
</dbReference>
<dbReference type="PROSITE" id="PS50297">
    <property type="entry name" value="ANK_REP_REGION"/>
    <property type="match status" value="4"/>
</dbReference>
<dbReference type="InterPro" id="IPR036770">
    <property type="entry name" value="Ankyrin_rpt-contain_sf"/>
</dbReference>
<feature type="domain" description="PGG" evidence="10">
    <location>
        <begin position="527"/>
        <end position="637"/>
    </location>
</feature>
<accession>A0A314YET3</accession>
<organism evidence="11 12">
    <name type="scientific">Prunus yedoensis var. nudiflora</name>
    <dbReference type="NCBI Taxonomy" id="2094558"/>
    <lineage>
        <taxon>Eukaryota</taxon>
        <taxon>Viridiplantae</taxon>
        <taxon>Streptophyta</taxon>
        <taxon>Embryophyta</taxon>
        <taxon>Tracheophyta</taxon>
        <taxon>Spermatophyta</taxon>
        <taxon>Magnoliopsida</taxon>
        <taxon>eudicotyledons</taxon>
        <taxon>Gunneridae</taxon>
        <taxon>Pentapetalae</taxon>
        <taxon>rosids</taxon>
        <taxon>fabids</taxon>
        <taxon>Rosales</taxon>
        <taxon>Rosaceae</taxon>
        <taxon>Amygdaloideae</taxon>
        <taxon>Amygdaleae</taxon>
        <taxon>Prunus</taxon>
    </lineage>
</organism>
<dbReference type="PROSITE" id="PS50088">
    <property type="entry name" value="ANK_REPEAT"/>
    <property type="match status" value="4"/>
</dbReference>